<keyword evidence="5" id="KW-1185">Reference proteome</keyword>
<keyword evidence="2" id="KW-0378">Hydrolase</keyword>
<keyword evidence="3" id="KW-0460">Magnesium</keyword>
<dbReference type="Gene3D" id="3.30.540.10">
    <property type="entry name" value="Fructose-1,6-Bisphosphatase, subunit A, domain 1"/>
    <property type="match status" value="1"/>
</dbReference>
<evidence type="ECO:0000256" key="3">
    <source>
        <dbReference type="ARBA" id="ARBA00022842"/>
    </source>
</evidence>
<evidence type="ECO:0000313" key="5">
    <source>
        <dbReference type="Proteomes" id="UP000624709"/>
    </source>
</evidence>
<dbReference type="Gene3D" id="3.40.190.80">
    <property type="match status" value="1"/>
</dbReference>
<dbReference type="EMBL" id="BOMS01000094">
    <property type="protein sequence ID" value="GIE69944.1"/>
    <property type="molecule type" value="Genomic_DNA"/>
</dbReference>
<dbReference type="SUPFAM" id="SSF56655">
    <property type="entry name" value="Carbohydrate phosphatase"/>
    <property type="match status" value="1"/>
</dbReference>
<sequence length="280" mass="29442">MLPVARGLPLRSPSHGLTSVSGMDRDLPAARDLVAGLAEQAGRLQLERRDTLRVGAPKAHVNDVVSDVDLASERLIVTAILAAWADDAVQAEEGNGRAGTSGWTWVVDPLDGTRNYISRTGPWSVCIALYHEERARMAVVHEPVAGETFSAIDGGGAFLNGARLPAPAGTSLDRALVGVSFQPNPKTKERAARVIRDLLPVTGDIRRLPAALNLVYQAAGRLDGGVALDTFLWDIAAGALIAREAGVILGGHGAEFTTELTVGAAPALWDTLAERVRASA</sequence>
<evidence type="ECO:0000313" key="4">
    <source>
        <dbReference type="EMBL" id="GIE69944.1"/>
    </source>
</evidence>
<dbReference type="PANTHER" id="PTHR20854:SF4">
    <property type="entry name" value="INOSITOL-1-MONOPHOSPHATASE-RELATED"/>
    <property type="match status" value="1"/>
</dbReference>
<organism evidence="4 5">
    <name type="scientific">Actinoplanes palleronii</name>
    <dbReference type="NCBI Taxonomy" id="113570"/>
    <lineage>
        <taxon>Bacteria</taxon>
        <taxon>Bacillati</taxon>
        <taxon>Actinomycetota</taxon>
        <taxon>Actinomycetes</taxon>
        <taxon>Micromonosporales</taxon>
        <taxon>Micromonosporaceae</taxon>
        <taxon>Actinoplanes</taxon>
    </lineage>
</organism>
<gene>
    <name evidence="4" type="primary">suhB_2</name>
    <name evidence="4" type="ORF">Apa02nite_060520</name>
</gene>
<dbReference type="InterPro" id="IPR000760">
    <property type="entry name" value="Inositol_monophosphatase-like"/>
</dbReference>
<dbReference type="InterPro" id="IPR020583">
    <property type="entry name" value="Inositol_monoP_metal-BS"/>
</dbReference>
<proteinExistence type="predicted"/>
<dbReference type="Proteomes" id="UP000624709">
    <property type="component" value="Unassembled WGS sequence"/>
</dbReference>
<evidence type="ECO:0000256" key="1">
    <source>
        <dbReference type="ARBA" id="ARBA00022723"/>
    </source>
</evidence>
<dbReference type="PROSITE" id="PS00629">
    <property type="entry name" value="IMP_1"/>
    <property type="match status" value="1"/>
</dbReference>
<comment type="caution">
    <text evidence="4">The sequence shown here is derived from an EMBL/GenBank/DDBJ whole genome shotgun (WGS) entry which is preliminary data.</text>
</comment>
<dbReference type="Pfam" id="PF00459">
    <property type="entry name" value="Inositol_P"/>
    <property type="match status" value="1"/>
</dbReference>
<keyword evidence="1" id="KW-0479">Metal-binding</keyword>
<reference evidence="4 5" key="1">
    <citation type="submission" date="2021-01" db="EMBL/GenBank/DDBJ databases">
        <title>Whole genome shotgun sequence of Actinoplanes palleronii NBRC 14916.</title>
        <authorList>
            <person name="Komaki H."/>
            <person name="Tamura T."/>
        </authorList>
    </citation>
    <scope>NUCLEOTIDE SEQUENCE [LARGE SCALE GENOMIC DNA]</scope>
    <source>
        <strain evidence="4 5">NBRC 14916</strain>
    </source>
</reference>
<evidence type="ECO:0000256" key="2">
    <source>
        <dbReference type="ARBA" id="ARBA00022801"/>
    </source>
</evidence>
<dbReference type="PRINTS" id="PR00377">
    <property type="entry name" value="IMPHPHTASES"/>
</dbReference>
<accession>A0ABQ4BH15</accession>
<protein>
    <submittedName>
        <fullName evidence="4">Inositol monophosphatase</fullName>
    </submittedName>
</protein>
<name>A0ABQ4BH15_9ACTN</name>
<dbReference type="PANTHER" id="PTHR20854">
    <property type="entry name" value="INOSITOL MONOPHOSPHATASE"/>
    <property type="match status" value="1"/>
</dbReference>